<reference evidence="1" key="1">
    <citation type="submission" date="2023-03" db="EMBL/GenBank/DDBJ databases">
        <title>Chromosome-level genomes of two armyworms, Mythimna separata and Mythimna loreyi, provide insights into the biosynthesis and reception of sex pheromones.</title>
        <authorList>
            <person name="Zhao H."/>
        </authorList>
    </citation>
    <scope>NUCLEOTIDE SEQUENCE</scope>
    <source>
        <strain evidence="1">BeijingLab</strain>
    </source>
</reference>
<proteinExistence type="predicted"/>
<organism evidence="1 2">
    <name type="scientific">Mythimna loreyi</name>
    <dbReference type="NCBI Taxonomy" id="667449"/>
    <lineage>
        <taxon>Eukaryota</taxon>
        <taxon>Metazoa</taxon>
        <taxon>Ecdysozoa</taxon>
        <taxon>Arthropoda</taxon>
        <taxon>Hexapoda</taxon>
        <taxon>Insecta</taxon>
        <taxon>Pterygota</taxon>
        <taxon>Neoptera</taxon>
        <taxon>Endopterygota</taxon>
        <taxon>Lepidoptera</taxon>
        <taxon>Glossata</taxon>
        <taxon>Ditrysia</taxon>
        <taxon>Noctuoidea</taxon>
        <taxon>Noctuidae</taxon>
        <taxon>Noctuinae</taxon>
        <taxon>Hadenini</taxon>
        <taxon>Mythimna</taxon>
    </lineage>
</organism>
<evidence type="ECO:0000313" key="2">
    <source>
        <dbReference type="Proteomes" id="UP001231649"/>
    </source>
</evidence>
<sequence>MSQKEFRIALSRELVDNQTFRKRSFQTMPKHITKKKKRVEESDERQKRLYGVPEEVRYQKLEGGRRRGRGRRRPATRLQAQQGAEQPGDAISGAEDSEDEEEPEPAPVARHQPTANLLGWRRPTPLNKNQLSNLRRIIDDVDDFQYTNDRYRIHTRLFEFVFNKLRESRRYKLLPLPKATTGSVAQQMAWMPDESITDRNSQHISGQGRVVSRTNVPTRIVTAARVMCYRVIREQIDERHAWACLYWDRYRNTPAAWARNRNTYLVRGSSGLFEWTSFSTAIEDRSDAVTEFLNKFKTKG</sequence>
<dbReference type="EMBL" id="CM056795">
    <property type="protein sequence ID" value="KAJ8720691.1"/>
    <property type="molecule type" value="Genomic_DNA"/>
</dbReference>
<name>A0ACC2QNY5_9NEOP</name>
<accession>A0ACC2QNY5</accession>
<keyword evidence="2" id="KW-1185">Reference proteome</keyword>
<gene>
    <name evidence="1" type="ORF">PYW08_006156</name>
</gene>
<dbReference type="Proteomes" id="UP001231649">
    <property type="component" value="Chromosome 19"/>
</dbReference>
<comment type="caution">
    <text evidence="1">The sequence shown here is derived from an EMBL/GenBank/DDBJ whole genome shotgun (WGS) entry which is preliminary data.</text>
</comment>
<protein>
    <submittedName>
        <fullName evidence="1">Uncharacterized protein</fullName>
    </submittedName>
</protein>
<evidence type="ECO:0000313" key="1">
    <source>
        <dbReference type="EMBL" id="KAJ8720691.1"/>
    </source>
</evidence>